<protein>
    <submittedName>
        <fullName evidence="1">Uncharacterized protein</fullName>
    </submittedName>
</protein>
<reference evidence="1" key="1">
    <citation type="submission" date="2012-05" db="EMBL/GenBank/DDBJ databases">
        <authorList>
            <person name="Krishnakumar V."/>
            <person name="Cheung F."/>
            <person name="Xiao Y."/>
            <person name="Chan A."/>
            <person name="Moskal W.A."/>
            <person name="Town C.D."/>
        </authorList>
    </citation>
    <scope>NUCLEOTIDE SEQUENCE</scope>
</reference>
<proteinExistence type="evidence at transcript level"/>
<dbReference type="EMBL" id="BT133952">
    <property type="protein sequence ID" value="AFK33747.1"/>
    <property type="molecule type" value="mRNA"/>
</dbReference>
<accession>I3S0F5</accession>
<evidence type="ECO:0000313" key="1">
    <source>
        <dbReference type="EMBL" id="AFK33747.1"/>
    </source>
</evidence>
<name>I3S0F5_MEDTR</name>
<sequence length="36" mass="4395">MTKWVFAKHRRLKKLFDGKEGRPRYPRRGVILPPFL</sequence>
<dbReference type="AlphaFoldDB" id="I3S0F5"/>
<organism evidence="1">
    <name type="scientific">Medicago truncatula</name>
    <name type="common">Barrel medic</name>
    <name type="synonym">Medicago tribuloides</name>
    <dbReference type="NCBI Taxonomy" id="3880"/>
    <lineage>
        <taxon>Eukaryota</taxon>
        <taxon>Viridiplantae</taxon>
        <taxon>Streptophyta</taxon>
        <taxon>Embryophyta</taxon>
        <taxon>Tracheophyta</taxon>
        <taxon>Spermatophyta</taxon>
        <taxon>Magnoliopsida</taxon>
        <taxon>eudicotyledons</taxon>
        <taxon>Gunneridae</taxon>
        <taxon>Pentapetalae</taxon>
        <taxon>rosids</taxon>
        <taxon>fabids</taxon>
        <taxon>Fabales</taxon>
        <taxon>Fabaceae</taxon>
        <taxon>Papilionoideae</taxon>
        <taxon>50 kb inversion clade</taxon>
        <taxon>NPAAA clade</taxon>
        <taxon>Hologalegina</taxon>
        <taxon>IRL clade</taxon>
        <taxon>Trifolieae</taxon>
        <taxon>Medicago</taxon>
    </lineage>
</organism>